<dbReference type="GO" id="GO:0005886">
    <property type="term" value="C:plasma membrane"/>
    <property type="evidence" value="ECO:0007669"/>
    <property type="project" value="TreeGrafter"/>
</dbReference>
<evidence type="ECO:0000259" key="2">
    <source>
        <dbReference type="Pfam" id="PF02698"/>
    </source>
</evidence>
<feature type="transmembrane region" description="Helical" evidence="1">
    <location>
        <begin position="34"/>
        <end position="53"/>
    </location>
</feature>
<evidence type="ECO:0000256" key="1">
    <source>
        <dbReference type="SAM" id="Phobius"/>
    </source>
</evidence>
<dbReference type="PANTHER" id="PTHR30336:SF18">
    <property type="entry name" value="MEMBRANE PROTEIN"/>
    <property type="match status" value="1"/>
</dbReference>
<sequence>MPSSDLALAILSAPALSLLLFALCWAVRPGLLGGFLANLTVLLGGAAFAWFALSSRSLAAQALLALLGIAAALVMLFGLYLLIVLLLLNSRVMLQRERPRLANMLTLLLALGLIALVALAAFDPLRWLPAPVRSFLGGCSLILPYLLFDAVNFLTAAGLCALHRPLGRLDYILVLGSGLTGGDQVPPLLAGRIERGLRLYEKQKRRGRAPKLLFSGGQGPDETVAEAQAMRRYALSAGVPEKDILVEDNSRSTAENLKFSKKIMELRSEGRFRCVFVSNGYHLLRASMIARRQGLRARGVGARTAAYYLPNALLREYIAVSAMGKRRHLAVCGIIALGSAILAAAAALK</sequence>
<dbReference type="InterPro" id="IPR051599">
    <property type="entry name" value="Cell_Envelope_Assoc"/>
</dbReference>
<feature type="transmembrane region" description="Helical" evidence="1">
    <location>
        <begin position="59"/>
        <end position="89"/>
    </location>
</feature>
<name>A0A923IDR1_9FIRM</name>
<evidence type="ECO:0000313" key="4">
    <source>
        <dbReference type="Proteomes" id="UP000659630"/>
    </source>
</evidence>
<keyword evidence="1" id="KW-0472">Membrane</keyword>
<dbReference type="GO" id="GO:0043164">
    <property type="term" value="P:Gram-negative-bacterium-type cell wall biogenesis"/>
    <property type="evidence" value="ECO:0007669"/>
    <property type="project" value="TreeGrafter"/>
</dbReference>
<proteinExistence type="predicted"/>
<dbReference type="Proteomes" id="UP000659630">
    <property type="component" value="Unassembled WGS sequence"/>
</dbReference>
<dbReference type="RefSeq" id="WP_186887641.1">
    <property type="nucleotide sequence ID" value="NZ_JACONZ010000002.1"/>
</dbReference>
<dbReference type="GO" id="GO:0000270">
    <property type="term" value="P:peptidoglycan metabolic process"/>
    <property type="evidence" value="ECO:0007669"/>
    <property type="project" value="TreeGrafter"/>
</dbReference>
<accession>A0A923IDR1</accession>
<dbReference type="AlphaFoldDB" id="A0A923IDR1"/>
<dbReference type="InterPro" id="IPR014729">
    <property type="entry name" value="Rossmann-like_a/b/a_fold"/>
</dbReference>
<feature type="transmembrane region" description="Helical" evidence="1">
    <location>
        <begin position="101"/>
        <end position="122"/>
    </location>
</feature>
<feature type="transmembrane region" description="Helical" evidence="1">
    <location>
        <begin position="6"/>
        <end position="27"/>
    </location>
</feature>
<dbReference type="Gene3D" id="3.40.50.620">
    <property type="entry name" value="HUPs"/>
    <property type="match status" value="1"/>
</dbReference>
<protein>
    <submittedName>
        <fullName evidence="3">YdcF family protein</fullName>
    </submittedName>
</protein>
<dbReference type="PANTHER" id="PTHR30336">
    <property type="entry name" value="INNER MEMBRANE PROTEIN, PROBABLE PERMEASE"/>
    <property type="match status" value="1"/>
</dbReference>
<organism evidence="3 4">
    <name type="scientific">Anaerofilum hominis</name>
    <dbReference type="NCBI Taxonomy" id="2763016"/>
    <lineage>
        <taxon>Bacteria</taxon>
        <taxon>Bacillati</taxon>
        <taxon>Bacillota</taxon>
        <taxon>Clostridia</taxon>
        <taxon>Eubacteriales</taxon>
        <taxon>Oscillospiraceae</taxon>
        <taxon>Anaerofilum</taxon>
    </lineage>
</organism>
<dbReference type="CDD" id="cd06259">
    <property type="entry name" value="YdcF-like"/>
    <property type="match status" value="1"/>
</dbReference>
<gene>
    <name evidence="3" type="ORF">H8S23_07140</name>
</gene>
<feature type="domain" description="DUF218" evidence="2">
    <location>
        <begin position="170"/>
        <end position="319"/>
    </location>
</feature>
<reference evidence="3" key="1">
    <citation type="submission" date="2020-08" db="EMBL/GenBank/DDBJ databases">
        <title>Genome public.</title>
        <authorList>
            <person name="Liu C."/>
            <person name="Sun Q."/>
        </authorList>
    </citation>
    <scope>NUCLEOTIDE SEQUENCE</scope>
    <source>
        <strain evidence="3">BX8</strain>
    </source>
</reference>
<feature type="transmembrane region" description="Helical" evidence="1">
    <location>
        <begin position="329"/>
        <end position="348"/>
    </location>
</feature>
<comment type="caution">
    <text evidence="3">The sequence shown here is derived from an EMBL/GenBank/DDBJ whole genome shotgun (WGS) entry which is preliminary data.</text>
</comment>
<dbReference type="Pfam" id="PF02698">
    <property type="entry name" value="DUF218"/>
    <property type="match status" value="1"/>
</dbReference>
<dbReference type="InterPro" id="IPR003848">
    <property type="entry name" value="DUF218"/>
</dbReference>
<keyword evidence="4" id="KW-1185">Reference proteome</keyword>
<keyword evidence="1" id="KW-1133">Transmembrane helix</keyword>
<evidence type="ECO:0000313" key="3">
    <source>
        <dbReference type="EMBL" id="MBC5581280.1"/>
    </source>
</evidence>
<feature type="transmembrane region" description="Helical" evidence="1">
    <location>
        <begin position="142"/>
        <end position="162"/>
    </location>
</feature>
<dbReference type="EMBL" id="JACONZ010000002">
    <property type="protein sequence ID" value="MBC5581280.1"/>
    <property type="molecule type" value="Genomic_DNA"/>
</dbReference>
<keyword evidence="1" id="KW-0812">Transmembrane</keyword>